<dbReference type="EMBL" id="ASHM01026604">
    <property type="protein sequence ID" value="PNX73823.1"/>
    <property type="molecule type" value="Genomic_DNA"/>
</dbReference>
<evidence type="ECO:0000256" key="1">
    <source>
        <dbReference type="SAM" id="MobiDB-lite"/>
    </source>
</evidence>
<sequence>EENVDQSSCTLSSSSTLTQRTSLGTATVQHKKRTRDSDCDSRFYSPTNMNEEELFNQLFKARLGHSPYDKYDGWPENSLSDEIIGYKNDVLEELIKVCEEKAGRIPILPSTSDRRGIREYRKEEEFYHGHKHK</sequence>
<proteinExistence type="predicted"/>
<protein>
    <submittedName>
        <fullName evidence="2">Uncharacterized protein</fullName>
    </submittedName>
</protein>
<dbReference type="Proteomes" id="UP000236291">
    <property type="component" value="Unassembled WGS sequence"/>
</dbReference>
<organism evidence="2 3">
    <name type="scientific">Trifolium pratense</name>
    <name type="common">Red clover</name>
    <dbReference type="NCBI Taxonomy" id="57577"/>
    <lineage>
        <taxon>Eukaryota</taxon>
        <taxon>Viridiplantae</taxon>
        <taxon>Streptophyta</taxon>
        <taxon>Embryophyta</taxon>
        <taxon>Tracheophyta</taxon>
        <taxon>Spermatophyta</taxon>
        <taxon>Magnoliopsida</taxon>
        <taxon>eudicotyledons</taxon>
        <taxon>Gunneridae</taxon>
        <taxon>Pentapetalae</taxon>
        <taxon>rosids</taxon>
        <taxon>fabids</taxon>
        <taxon>Fabales</taxon>
        <taxon>Fabaceae</taxon>
        <taxon>Papilionoideae</taxon>
        <taxon>50 kb inversion clade</taxon>
        <taxon>NPAAA clade</taxon>
        <taxon>Hologalegina</taxon>
        <taxon>IRL clade</taxon>
        <taxon>Trifolieae</taxon>
        <taxon>Trifolium</taxon>
    </lineage>
</organism>
<evidence type="ECO:0000313" key="2">
    <source>
        <dbReference type="EMBL" id="PNX73823.1"/>
    </source>
</evidence>
<dbReference type="AlphaFoldDB" id="A0A2K3L5N5"/>
<name>A0A2K3L5N5_TRIPR</name>
<reference evidence="2 3" key="2">
    <citation type="journal article" date="2017" name="Front. Plant Sci.">
        <title>Gene Classification and Mining of Molecular Markers Useful in Red Clover (Trifolium pratense) Breeding.</title>
        <authorList>
            <person name="Istvanek J."/>
            <person name="Dluhosova J."/>
            <person name="Dluhos P."/>
            <person name="Patkova L."/>
            <person name="Nedelnik J."/>
            <person name="Repkova J."/>
        </authorList>
    </citation>
    <scope>NUCLEOTIDE SEQUENCE [LARGE SCALE GENOMIC DNA]</scope>
    <source>
        <strain evidence="3">cv. Tatra</strain>
        <tissue evidence="2">Young leaves</tissue>
    </source>
</reference>
<feature type="non-terminal residue" evidence="2">
    <location>
        <position position="1"/>
    </location>
</feature>
<gene>
    <name evidence="2" type="ORF">L195_g029729</name>
</gene>
<feature type="compositionally biased region" description="Low complexity" evidence="1">
    <location>
        <begin position="7"/>
        <end position="25"/>
    </location>
</feature>
<feature type="region of interest" description="Disordered" evidence="1">
    <location>
        <begin position="1"/>
        <end position="46"/>
    </location>
</feature>
<accession>A0A2K3L5N5</accession>
<comment type="caution">
    <text evidence="2">The sequence shown here is derived from an EMBL/GenBank/DDBJ whole genome shotgun (WGS) entry which is preliminary data.</text>
</comment>
<reference evidence="2 3" key="1">
    <citation type="journal article" date="2014" name="Am. J. Bot.">
        <title>Genome assembly and annotation for red clover (Trifolium pratense; Fabaceae).</title>
        <authorList>
            <person name="Istvanek J."/>
            <person name="Jaros M."/>
            <person name="Krenek A."/>
            <person name="Repkova J."/>
        </authorList>
    </citation>
    <scope>NUCLEOTIDE SEQUENCE [LARGE SCALE GENOMIC DNA]</scope>
    <source>
        <strain evidence="3">cv. Tatra</strain>
        <tissue evidence="2">Young leaves</tissue>
    </source>
</reference>
<evidence type="ECO:0000313" key="3">
    <source>
        <dbReference type="Proteomes" id="UP000236291"/>
    </source>
</evidence>